<organism evidence="1 2">
    <name type="scientific">Macroventuria anomochaeta</name>
    <dbReference type="NCBI Taxonomy" id="301207"/>
    <lineage>
        <taxon>Eukaryota</taxon>
        <taxon>Fungi</taxon>
        <taxon>Dikarya</taxon>
        <taxon>Ascomycota</taxon>
        <taxon>Pezizomycotina</taxon>
        <taxon>Dothideomycetes</taxon>
        <taxon>Pleosporomycetidae</taxon>
        <taxon>Pleosporales</taxon>
        <taxon>Pleosporineae</taxon>
        <taxon>Didymellaceae</taxon>
        <taxon>Macroventuria</taxon>
    </lineage>
</organism>
<name>A0ACB6RRL1_9PLEO</name>
<evidence type="ECO:0000313" key="1">
    <source>
        <dbReference type="EMBL" id="KAF2623907.1"/>
    </source>
</evidence>
<comment type="caution">
    <text evidence="1">The sequence shown here is derived from an EMBL/GenBank/DDBJ whole genome shotgun (WGS) entry which is preliminary data.</text>
</comment>
<protein>
    <submittedName>
        <fullName evidence="1">Uncharacterized protein</fullName>
    </submittedName>
</protein>
<dbReference type="Proteomes" id="UP000799754">
    <property type="component" value="Unassembled WGS sequence"/>
</dbReference>
<evidence type="ECO:0000313" key="2">
    <source>
        <dbReference type="Proteomes" id="UP000799754"/>
    </source>
</evidence>
<accession>A0ACB6RRL1</accession>
<sequence length="123" mass="13454">MRLQLCDGLHAARLTDSSSSPLVGKQPRRSWPAAAAACAMTKLAILQWWVLFNCSSTLHPTCIVMFVCCQFAHDVPLTDGQPAPPAPRRRSCVSRLCASSPNRCHALPPKHSSRRRPSVLGTH</sequence>
<dbReference type="EMBL" id="MU006734">
    <property type="protein sequence ID" value="KAF2623907.1"/>
    <property type="molecule type" value="Genomic_DNA"/>
</dbReference>
<reference evidence="1" key="1">
    <citation type="journal article" date="2020" name="Stud. Mycol.">
        <title>101 Dothideomycetes genomes: a test case for predicting lifestyles and emergence of pathogens.</title>
        <authorList>
            <person name="Haridas S."/>
            <person name="Albert R."/>
            <person name="Binder M."/>
            <person name="Bloem J."/>
            <person name="Labutti K."/>
            <person name="Salamov A."/>
            <person name="Andreopoulos B."/>
            <person name="Baker S."/>
            <person name="Barry K."/>
            <person name="Bills G."/>
            <person name="Bluhm B."/>
            <person name="Cannon C."/>
            <person name="Castanera R."/>
            <person name="Culley D."/>
            <person name="Daum C."/>
            <person name="Ezra D."/>
            <person name="Gonzalez J."/>
            <person name="Henrissat B."/>
            <person name="Kuo A."/>
            <person name="Liang C."/>
            <person name="Lipzen A."/>
            <person name="Lutzoni F."/>
            <person name="Magnuson J."/>
            <person name="Mondo S."/>
            <person name="Nolan M."/>
            <person name="Ohm R."/>
            <person name="Pangilinan J."/>
            <person name="Park H.-J."/>
            <person name="Ramirez L."/>
            <person name="Alfaro M."/>
            <person name="Sun H."/>
            <person name="Tritt A."/>
            <person name="Yoshinaga Y."/>
            <person name="Zwiers L.-H."/>
            <person name="Turgeon B."/>
            <person name="Goodwin S."/>
            <person name="Spatafora J."/>
            <person name="Crous P."/>
            <person name="Grigoriev I."/>
        </authorList>
    </citation>
    <scope>NUCLEOTIDE SEQUENCE</scope>
    <source>
        <strain evidence="1">CBS 525.71</strain>
    </source>
</reference>
<keyword evidence="2" id="KW-1185">Reference proteome</keyword>
<proteinExistence type="predicted"/>
<gene>
    <name evidence="1" type="ORF">BU25DRAFT_170396</name>
</gene>